<proteinExistence type="predicted"/>
<evidence type="ECO:0000313" key="2">
    <source>
        <dbReference type="EMBL" id="PWY57264.1"/>
    </source>
</evidence>
<name>A0A317U5J1_9GAMM</name>
<dbReference type="EMBL" id="QHJG01000008">
    <property type="protein sequence ID" value="PWY56380.1"/>
    <property type="molecule type" value="Genomic_DNA"/>
</dbReference>
<organism evidence="2 3">
    <name type="scientific">Legionella qingyii</name>
    <dbReference type="NCBI Taxonomy" id="2184757"/>
    <lineage>
        <taxon>Bacteria</taxon>
        <taxon>Pseudomonadati</taxon>
        <taxon>Pseudomonadota</taxon>
        <taxon>Gammaproteobacteria</taxon>
        <taxon>Legionellales</taxon>
        <taxon>Legionellaceae</taxon>
        <taxon>Legionella</taxon>
    </lineage>
</organism>
<evidence type="ECO:0000313" key="1">
    <source>
        <dbReference type="EMBL" id="PWY56380.1"/>
    </source>
</evidence>
<evidence type="ECO:0000313" key="3">
    <source>
        <dbReference type="Proteomes" id="UP000247152"/>
    </source>
</evidence>
<dbReference type="AlphaFoldDB" id="A0A317U5J1"/>
<sequence length="68" mass="7602">MQHIEVFLNKAEEPQIASTCSLSQLKSSGKVPGYKKEGLIVIIALQDRDRSSIICITQFINAEILDRL</sequence>
<reference evidence="2 3" key="1">
    <citation type="submission" date="2018-05" db="EMBL/GenBank/DDBJ databases">
        <title>Legionella qingyii sp.nov., whole genome shotgun sequence.</title>
        <authorList>
            <person name="Wu H."/>
            <person name="Zhu Q."/>
            <person name="Hu C."/>
        </authorList>
    </citation>
    <scope>NUCLEOTIDE SEQUENCE [LARGE SCALE GENOMIC DNA]</scope>
    <source>
        <strain evidence="2 3">HEB18</strain>
    </source>
</reference>
<accession>A0A317U5J1</accession>
<comment type="caution">
    <text evidence="2">The sequence shown here is derived from an EMBL/GenBank/DDBJ whole genome shotgun (WGS) entry which is preliminary data.</text>
</comment>
<dbReference type="Proteomes" id="UP000247152">
    <property type="component" value="Unassembled WGS sequence"/>
</dbReference>
<dbReference type="EMBL" id="QHJG01000003">
    <property type="protein sequence ID" value="PWY57264.1"/>
    <property type="molecule type" value="Genomic_DNA"/>
</dbReference>
<protein>
    <submittedName>
        <fullName evidence="2">Uncharacterized protein</fullName>
    </submittedName>
</protein>
<gene>
    <name evidence="2" type="ORF">DGG96_02840</name>
    <name evidence="1" type="ORF">DGG96_06350</name>
</gene>